<dbReference type="AlphaFoldDB" id="A0A367GS86"/>
<protein>
    <submittedName>
        <fullName evidence="1">Uncharacterized protein</fullName>
    </submittedName>
</protein>
<name>A0A367GS86_9SPHI</name>
<keyword evidence="2" id="KW-1185">Reference proteome</keyword>
<dbReference type="EMBL" id="QGDC01000001">
    <property type="protein sequence ID" value="RCH56299.1"/>
    <property type="molecule type" value="Genomic_DNA"/>
</dbReference>
<sequence length="97" mass="10868">MGEVSKPTALGIEADTCQVVKACGRMSVQPGPQATPYQQTDLRTYIIYVGTKLYKDDIVPSIPEIITPVSGQHYYPKNKKIFCTYYLFPYISGTIKQ</sequence>
<gene>
    <name evidence="1" type="ORF">DJ568_00080</name>
</gene>
<organism evidence="1 2">
    <name type="scientific">Mucilaginibacter hurinus</name>
    <dbReference type="NCBI Taxonomy" id="2201324"/>
    <lineage>
        <taxon>Bacteria</taxon>
        <taxon>Pseudomonadati</taxon>
        <taxon>Bacteroidota</taxon>
        <taxon>Sphingobacteriia</taxon>
        <taxon>Sphingobacteriales</taxon>
        <taxon>Sphingobacteriaceae</taxon>
        <taxon>Mucilaginibacter</taxon>
    </lineage>
</organism>
<evidence type="ECO:0000313" key="1">
    <source>
        <dbReference type="EMBL" id="RCH56299.1"/>
    </source>
</evidence>
<accession>A0A367GS86</accession>
<comment type="caution">
    <text evidence="1">The sequence shown here is derived from an EMBL/GenBank/DDBJ whole genome shotgun (WGS) entry which is preliminary data.</text>
</comment>
<reference evidence="1 2" key="1">
    <citation type="submission" date="2018-05" db="EMBL/GenBank/DDBJ databases">
        <title>Mucilaginibacter hurinus sp. nov., isolated from briquette warehouse soil.</title>
        <authorList>
            <person name="Choi L."/>
        </authorList>
    </citation>
    <scope>NUCLEOTIDE SEQUENCE [LARGE SCALE GENOMIC DNA]</scope>
    <source>
        <strain evidence="1 2">ZR32</strain>
    </source>
</reference>
<dbReference type="Proteomes" id="UP000253209">
    <property type="component" value="Unassembled WGS sequence"/>
</dbReference>
<proteinExistence type="predicted"/>
<evidence type="ECO:0000313" key="2">
    <source>
        <dbReference type="Proteomes" id="UP000253209"/>
    </source>
</evidence>